<organism evidence="1 2">
    <name type="scientific">Hymenobacter segetis</name>
    <dbReference type="NCBI Taxonomy" id="2025509"/>
    <lineage>
        <taxon>Bacteria</taxon>
        <taxon>Pseudomonadati</taxon>
        <taxon>Bacteroidota</taxon>
        <taxon>Cytophagia</taxon>
        <taxon>Cytophagales</taxon>
        <taxon>Hymenobacteraceae</taxon>
        <taxon>Hymenobacter</taxon>
    </lineage>
</organism>
<comment type="caution">
    <text evidence="1">The sequence shown here is derived from an EMBL/GenBank/DDBJ whole genome shotgun (WGS) entry which is preliminary data.</text>
</comment>
<reference evidence="1 2" key="1">
    <citation type="journal article" date="2018" name="Arch. Microbiol.">
        <title>Hymenobacter segetis sp. nov., isolated from soil.</title>
        <authorList>
            <person name="Ten L.N."/>
            <person name="Lim S.J."/>
            <person name="Kim B.O."/>
            <person name="Kang I.K."/>
            <person name="Jung H.Y."/>
        </authorList>
    </citation>
    <scope>NUCLEOTIDE SEQUENCE [LARGE SCALE GENOMIC DNA]</scope>
    <source>
        <strain evidence="1 2">S7-3-11</strain>
    </source>
</reference>
<name>A0ABU9LXI7_9BACT</name>
<dbReference type="Proteomes" id="UP001479606">
    <property type="component" value="Unassembled WGS sequence"/>
</dbReference>
<protein>
    <submittedName>
        <fullName evidence="1">Uncharacterized protein</fullName>
    </submittedName>
</protein>
<sequence length="91" mass="9976">MAVFGVEDGRLTPTFGQMFGPNVRNAAGLPTPNIGPPGRPIAHPISFFIRSFLAKSTFFSGQLQEFLPGFLAELRIEIPFKISPFAPTYPH</sequence>
<dbReference type="EMBL" id="JBCEVZ010000021">
    <property type="protein sequence ID" value="MEL5994699.1"/>
    <property type="molecule type" value="Genomic_DNA"/>
</dbReference>
<evidence type="ECO:0000313" key="2">
    <source>
        <dbReference type="Proteomes" id="UP001479606"/>
    </source>
</evidence>
<proteinExistence type="predicted"/>
<keyword evidence="2" id="KW-1185">Reference proteome</keyword>
<gene>
    <name evidence="1" type="ORF">AAFH49_10810</name>
</gene>
<accession>A0ABU9LXI7</accession>
<evidence type="ECO:0000313" key="1">
    <source>
        <dbReference type="EMBL" id="MEL5994699.1"/>
    </source>
</evidence>